<proteinExistence type="predicted"/>
<evidence type="ECO:0000313" key="1">
    <source>
        <dbReference type="EMBL" id="GEC97583.1"/>
    </source>
</evidence>
<evidence type="ECO:0000313" key="2">
    <source>
        <dbReference type="Proteomes" id="UP000318422"/>
    </source>
</evidence>
<gene>
    <name evidence="1" type="ORF">ZRA01_36560</name>
</gene>
<keyword evidence="2" id="KW-1185">Reference proteome</keyword>
<dbReference type="EMBL" id="BJNV01000100">
    <property type="protein sequence ID" value="GEC97583.1"/>
    <property type="molecule type" value="Genomic_DNA"/>
</dbReference>
<protein>
    <recommendedName>
        <fullName evidence="3">Aminoglycoside phosphotransferase domain-containing protein</fullName>
    </recommendedName>
</protein>
<dbReference type="AlphaFoldDB" id="A0A4Y4D1X2"/>
<dbReference type="Proteomes" id="UP000318422">
    <property type="component" value="Unassembled WGS sequence"/>
</dbReference>
<evidence type="ECO:0008006" key="3">
    <source>
        <dbReference type="Google" id="ProtNLM"/>
    </source>
</evidence>
<dbReference type="RefSeq" id="WP_141354885.1">
    <property type="nucleotide sequence ID" value="NZ_BJNV01000100.1"/>
</dbReference>
<sequence>MIERPSTDSGQATEVACLADPVPAHPLLDGLTEIGRGESSIVLASRDDKHVFKVVSSPADYFYLAADDRPTGIHFPHLFADHGIVGKASNGYSFRLLEIERLLPLAGEAAELGRMLVNAYWEGCEKWANMGVNRGRLALYHIAQDPPAGLPASLVKAVAALSDFIEEYPVQPDLLNPGNLMMRGDGTLVLSDPVFLP</sequence>
<dbReference type="OrthoDB" id="9179771at2"/>
<accession>A0A4Y4D1X2</accession>
<comment type="caution">
    <text evidence="1">The sequence shown here is derived from an EMBL/GenBank/DDBJ whole genome shotgun (WGS) entry which is preliminary data.</text>
</comment>
<reference evidence="1 2" key="1">
    <citation type="submission" date="2019-06" db="EMBL/GenBank/DDBJ databases">
        <title>Whole genome shotgun sequence of Zoogloea ramigera NBRC 15342.</title>
        <authorList>
            <person name="Hosoyama A."/>
            <person name="Uohara A."/>
            <person name="Ohji S."/>
            <person name="Ichikawa N."/>
        </authorList>
    </citation>
    <scope>NUCLEOTIDE SEQUENCE [LARGE SCALE GENOMIC DNA]</scope>
    <source>
        <strain evidence="1 2">NBRC 15342</strain>
    </source>
</reference>
<name>A0A4Y4D1X2_ZOORA</name>
<organism evidence="1 2">
    <name type="scientific">Zoogloea ramigera</name>
    <dbReference type="NCBI Taxonomy" id="350"/>
    <lineage>
        <taxon>Bacteria</taxon>
        <taxon>Pseudomonadati</taxon>
        <taxon>Pseudomonadota</taxon>
        <taxon>Betaproteobacteria</taxon>
        <taxon>Rhodocyclales</taxon>
        <taxon>Zoogloeaceae</taxon>
        <taxon>Zoogloea</taxon>
    </lineage>
</organism>